<dbReference type="GO" id="GO:0006508">
    <property type="term" value="P:proteolysis"/>
    <property type="evidence" value="ECO:0007669"/>
    <property type="project" value="UniProtKB-KW"/>
</dbReference>
<name>G5A8H2_PHYSP</name>
<dbReference type="GO" id="GO:0008234">
    <property type="term" value="F:cysteine-type peptidase activity"/>
    <property type="evidence" value="ECO:0007669"/>
    <property type="project" value="InterPro"/>
</dbReference>
<evidence type="ECO:0000256" key="3">
    <source>
        <dbReference type="ARBA" id="ARBA00022801"/>
    </source>
</evidence>
<keyword evidence="3" id="KW-0378">Hydrolase</keyword>
<dbReference type="GeneID" id="20661010"/>
<accession>G5A8H2</accession>
<dbReference type="RefSeq" id="XP_009536370.1">
    <property type="nucleotide sequence ID" value="XM_009538075.1"/>
</dbReference>
<keyword evidence="2" id="KW-0645">Protease</keyword>
<evidence type="ECO:0000313" key="5">
    <source>
        <dbReference type="EMBL" id="EGZ08198.1"/>
    </source>
</evidence>
<dbReference type="Proteomes" id="UP000002640">
    <property type="component" value="Unassembled WGS sequence"/>
</dbReference>
<dbReference type="InParanoid" id="G5A8H2"/>
<dbReference type="InterPro" id="IPR003653">
    <property type="entry name" value="Peptidase_C48_C"/>
</dbReference>
<comment type="similarity">
    <text evidence="1">Belongs to the peptidase C48 family.</text>
</comment>
<evidence type="ECO:0000256" key="1">
    <source>
        <dbReference type="ARBA" id="ARBA00005234"/>
    </source>
</evidence>
<proteinExistence type="inferred from homology"/>
<dbReference type="SUPFAM" id="SSF54001">
    <property type="entry name" value="Cysteine proteinases"/>
    <property type="match status" value="1"/>
</dbReference>
<reference evidence="5 6" key="1">
    <citation type="journal article" date="2006" name="Science">
        <title>Phytophthora genome sequences uncover evolutionary origins and mechanisms of pathogenesis.</title>
        <authorList>
            <person name="Tyler B.M."/>
            <person name="Tripathy S."/>
            <person name="Zhang X."/>
            <person name="Dehal P."/>
            <person name="Jiang R.H."/>
            <person name="Aerts A."/>
            <person name="Arredondo F.D."/>
            <person name="Baxter L."/>
            <person name="Bensasson D."/>
            <person name="Beynon J.L."/>
            <person name="Chapman J."/>
            <person name="Damasceno C.M."/>
            <person name="Dorrance A.E."/>
            <person name="Dou D."/>
            <person name="Dickerman A.W."/>
            <person name="Dubchak I.L."/>
            <person name="Garbelotto M."/>
            <person name="Gijzen M."/>
            <person name="Gordon S.G."/>
            <person name="Govers F."/>
            <person name="Grunwald N.J."/>
            <person name="Huang W."/>
            <person name="Ivors K.L."/>
            <person name="Jones R.W."/>
            <person name="Kamoun S."/>
            <person name="Krampis K."/>
            <person name="Lamour K.H."/>
            <person name="Lee M.K."/>
            <person name="McDonald W.H."/>
            <person name="Medina M."/>
            <person name="Meijer H.J."/>
            <person name="Nordberg E.K."/>
            <person name="Maclean D.J."/>
            <person name="Ospina-Giraldo M.D."/>
            <person name="Morris P.F."/>
            <person name="Phuntumart V."/>
            <person name="Putnam N.H."/>
            <person name="Rash S."/>
            <person name="Rose J.K."/>
            <person name="Sakihama Y."/>
            <person name="Salamov A.A."/>
            <person name="Savidor A."/>
            <person name="Scheuring C.F."/>
            <person name="Smith B.M."/>
            <person name="Sobral B.W."/>
            <person name="Terry A."/>
            <person name="Torto-Alalibo T.A."/>
            <person name="Win J."/>
            <person name="Xu Z."/>
            <person name="Zhang H."/>
            <person name="Grigoriev I.V."/>
            <person name="Rokhsar D.S."/>
            <person name="Boore J.L."/>
        </authorList>
    </citation>
    <scope>NUCLEOTIDE SEQUENCE [LARGE SCALE GENOMIC DNA]</scope>
    <source>
        <strain evidence="5 6">P6497</strain>
    </source>
</reference>
<gene>
    <name evidence="5" type="ORF">PHYSODRAFT_526474</name>
</gene>
<feature type="domain" description="Ubiquitin-like protease family profile" evidence="4">
    <location>
        <begin position="34"/>
        <end position="66"/>
    </location>
</feature>
<protein>
    <recommendedName>
        <fullName evidence="4">Ubiquitin-like protease family profile domain-containing protein</fullName>
    </recommendedName>
</protein>
<organism evidence="5 6">
    <name type="scientific">Phytophthora sojae (strain P6497)</name>
    <name type="common">Soybean stem and root rot agent</name>
    <name type="synonym">Phytophthora megasperma f. sp. glycines</name>
    <dbReference type="NCBI Taxonomy" id="1094619"/>
    <lineage>
        <taxon>Eukaryota</taxon>
        <taxon>Sar</taxon>
        <taxon>Stramenopiles</taxon>
        <taxon>Oomycota</taxon>
        <taxon>Peronosporomycetes</taxon>
        <taxon>Peronosporales</taxon>
        <taxon>Peronosporaceae</taxon>
        <taxon>Phytophthora</taxon>
    </lineage>
</organism>
<dbReference type="InterPro" id="IPR038765">
    <property type="entry name" value="Papain-like_cys_pep_sf"/>
</dbReference>
<sequence length="99" mass="10959">MTAGPTKLYHVNSLRKAHSPAYAFDVLECAFAFDTTPQPSNMVDCGIYVLYYMEVISKRVAEEKPASIQQGIASWVASVFNVTKASAYRNELHSRLSPA</sequence>
<dbReference type="AlphaFoldDB" id="G5A8H2"/>
<keyword evidence="6" id="KW-1185">Reference proteome</keyword>
<evidence type="ECO:0000259" key="4">
    <source>
        <dbReference type="Pfam" id="PF02902"/>
    </source>
</evidence>
<dbReference type="KEGG" id="psoj:PHYSODRAFT_526474"/>
<dbReference type="EMBL" id="JH159161">
    <property type="protein sequence ID" value="EGZ08198.1"/>
    <property type="molecule type" value="Genomic_DNA"/>
</dbReference>
<dbReference type="Gene3D" id="1.10.418.20">
    <property type="match status" value="1"/>
</dbReference>
<evidence type="ECO:0000256" key="2">
    <source>
        <dbReference type="ARBA" id="ARBA00022670"/>
    </source>
</evidence>
<dbReference type="Pfam" id="PF02902">
    <property type="entry name" value="Peptidase_C48"/>
    <property type="match status" value="1"/>
</dbReference>
<evidence type="ECO:0000313" key="6">
    <source>
        <dbReference type="Proteomes" id="UP000002640"/>
    </source>
</evidence>
<dbReference type="STRING" id="1094619.G5A8H2"/>